<dbReference type="InterPro" id="IPR036059">
    <property type="entry name" value="TldD/PmbA_sf"/>
</dbReference>
<dbReference type="PANTHER" id="PTHR43421:SF1">
    <property type="entry name" value="METALLOPROTEASE PMBA"/>
    <property type="match status" value="1"/>
</dbReference>
<dbReference type="InterPro" id="IPR002510">
    <property type="entry name" value="Metalloprtase-TldD/E_N"/>
</dbReference>
<reference evidence="5" key="2">
    <citation type="journal article" date="2021" name="PeerJ">
        <title>Extensive microbial diversity within the chicken gut microbiome revealed by metagenomics and culture.</title>
        <authorList>
            <person name="Gilroy R."/>
            <person name="Ravi A."/>
            <person name="Getino M."/>
            <person name="Pursley I."/>
            <person name="Horton D.L."/>
            <person name="Alikhan N.F."/>
            <person name="Baker D."/>
            <person name="Gharbi K."/>
            <person name="Hall N."/>
            <person name="Watson M."/>
            <person name="Adriaenssens E.M."/>
            <person name="Foster-Nyarko E."/>
            <person name="Jarju S."/>
            <person name="Secka A."/>
            <person name="Antonio M."/>
            <person name="Oren A."/>
            <person name="Chaudhuri R.R."/>
            <person name="La Ragione R."/>
            <person name="Hildebrand F."/>
            <person name="Pallen M.J."/>
        </authorList>
    </citation>
    <scope>NUCLEOTIDE SEQUENCE</scope>
    <source>
        <strain evidence="5">ChiHile30-977</strain>
    </source>
</reference>
<dbReference type="GO" id="GO:0006508">
    <property type="term" value="P:proteolysis"/>
    <property type="evidence" value="ECO:0007669"/>
    <property type="project" value="InterPro"/>
</dbReference>
<dbReference type="InterPro" id="IPR045569">
    <property type="entry name" value="Metalloprtase-TldD/E_C"/>
</dbReference>
<dbReference type="AlphaFoldDB" id="A0A9D0Z055"/>
<dbReference type="EMBL" id="DVFI01000150">
    <property type="protein sequence ID" value="HIQ64050.1"/>
    <property type="molecule type" value="Genomic_DNA"/>
</dbReference>
<sequence length="445" mass="46798">MTQDQFIRALLTAAQEAGITAAEAYYQSEETLTVRAFEGAVDDYAVSTSGGLSLRGLVGGRMGSAYTEALDEQAVDMLVRGVLESAALITDEDEQFIFPGSPSYARLDAVGERGSAEEQIDFALSLEKIGKTLDPHVKRMGSYTGMQSVRETVRIVNTYGLDVQHVQDVCIAIAMAIATRAERTMTGMEAAFARNLADLNAEKVARAAVEEAVFMLDAAPCASGTMPVILRNGAMADLLQTFSSVFSADAAQKGLSLLAGKEHSQIAAPCVTLVDDPLLPGGFASRPFDGEGVATYTKKVIENGVLTTLLHNLKTANKAGCASTGNASRASYAASVGVSPTNFFLQPGQADLDALHAHLQNGLVVTEVSGLHAGADAVSGDFSLLSSGYLVENGRKGRPVEQITVAGNFFQLLRDIEEVGCDLRFPMGSVGSPSVRVRSLSVAGT</sequence>
<name>A0A9D0Z055_9FIRM</name>
<reference evidence="5" key="1">
    <citation type="submission" date="2020-10" db="EMBL/GenBank/DDBJ databases">
        <authorList>
            <person name="Gilroy R."/>
        </authorList>
    </citation>
    <scope>NUCLEOTIDE SEQUENCE</scope>
    <source>
        <strain evidence="5">ChiHile30-977</strain>
    </source>
</reference>
<comment type="caution">
    <text evidence="5">The sequence shown here is derived from an EMBL/GenBank/DDBJ whole genome shotgun (WGS) entry which is preliminary data.</text>
</comment>
<organism evidence="5 6">
    <name type="scientific">Candidatus Avichristensenella intestinipullorum</name>
    <dbReference type="NCBI Taxonomy" id="2840693"/>
    <lineage>
        <taxon>Bacteria</taxon>
        <taxon>Bacillati</taxon>
        <taxon>Bacillota</taxon>
        <taxon>Clostridia</taxon>
        <taxon>Candidatus Avichristensenella</taxon>
    </lineage>
</organism>
<dbReference type="SUPFAM" id="SSF111283">
    <property type="entry name" value="Putative modulator of DNA gyrase, PmbA/TldD"/>
    <property type="match status" value="1"/>
</dbReference>
<evidence type="ECO:0000313" key="5">
    <source>
        <dbReference type="EMBL" id="HIQ64050.1"/>
    </source>
</evidence>
<evidence type="ECO:0000313" key="6">
    <source>
        <dbReference type="Proteomes" id="UP000886819"/>
    </source>
</evidence>
<gene>
    <name evidence="5" type="ORF">IAA66_10810</name>
</gene>
<dbReference type="Gene3D" id="3.30.2290.10">
    <property type="entry name" value="PmbA/TldD superfamily"/>
    <property type="match status" value="1"/>
</dbReference>
<dbReference type="PANTHER" id="PTHR43421">
    <property type="entry name" value="METALLOPROTEASE PMBA"/>
    <property type="match status" value="1"/>
</dbReference>
<dbReference type="Pfam" id="PF19290">
    <property type="entry name" value="PmbA_TldD_2nd"/>
    <property type="match status" value="1"/>
</dbReference>
<dbReference type="GO" id="GO:0005829">
    <property type="term" value="C:cytosol"/>
    <property type="evidence" value="ECO:0007669"/>
    <property type="project" value="TreeGrafter"/>
</dbReference>
<feature type="domain" description="Metalloprotease TldD/E N-terminal" evidence="2">
    <location>
        <begin position="22"/>
        <end position="85"/>
    </location>
</feature>
<accession>A0A9D0Z055</accession>
<feature type="domain" description="Metalloprotease TldD/E C-terminal" evidence="3">
    <location>
        <begin position="223"/>
        <end position="444"/>
    </location>
</feature>
<evidence type="ECO:0000259" key="4">
    <source>
        <dbReference type="Pfam" id="PF19290"/>
    </source>
</evidence>
<dbReference type="Proteomes" id="UP000886819">
    <property type="component" value="Unassembled WGS sequence"/>
</dbReference>
<dbReference type="GO" id="GO:0008237">
    <property type="term" value="F:metallopeptidase activity"/>
    <property type="evidence" value="ECO:0007669"/>
    <property type="project" value="InterPro"/>
</dbReference>
<evidence type="ECO:0000259" key="3">
    <source>
        <dbReference type="Pfam" id="PF19289"/>
    </source>
</evidence>
<dbReference type="Pfam" id="PF01523">
    <property type="entry name" value="PmbA_TldD_1st"/>
    <property type="match status" value="1"/>
</dbReference>
<dbReference type="Pfam" id="PF19289">
    <property type="entry name" value="PmbA_TldD_3rd"/>
    <property type="match status" value="1"/>
</dbReference>
<feature type="domain" description="Metalloprotease TldD/E central" evidence="4">
    <location>
        <begin position="115"/>
        <end position="213"/>
    </location>
</feature>
<proteinExistence type="inferred from homology"/>
<dbReference type="InterPro" id="IPR045570">
    <property type="entry name" value="Metalloprtase-TldD/E_cen_dom"/>
</dbReference>
<dbReference type="InterPro" id="IPR047657">
    <property type="entry name" value="PmbA"/>
</dbReference>
<protein>
    <submittedName>
        <fullName evidence="5">TldD/PmbA family protein</fullName>
    </submittedName>
</protein>
<evidence type="ECO:0000259" key="2">
    <source>
        <dbReference type="Pfam" id="PF01523"/>
    </source>
</evidence>
<comment type="similarity">
    <text evidence="1">Belongs to the peptidase U62 family.</text>
</comment>
<evidence type="ECO:0000256" key="1">
    <source>
        <dbReference type="ARBA" id="ARBA00005836"/>
    </source>
</evidence>
<dbReference type="InterPro" id="IPR035068">
    <property type="entry name" value="TldD/PmbA_N"/>
</dbReference>